<comment type="subcellular location">
    <subcellularLocation>
        <location evidence="1 7">Cell membrane</location>
        <topology evidence="1 7">Multi-pass membrane protein</topology>
    </subcellularLocation>
</comment>
<protein>
    <recommendedName>
        <fullName evidence="9">ABC transmembrane type-1 domain-containing protein</fullName>
    </recommendedName>
</protein>
<keyword evidence="2 7" id="KW-0813">Transport</keyword>
<evidence type="ECO:0000256" key="6">
    <source>
        <dbReference type="ARBA" id="ARBA00023136"/>
    </source>
</evidence>
<dbReference type="Gene3D" id="1.10.3720.10">
    <property type="entry name" value="MetI-like"/>
    <property type="match status" value="1"/>
</dbReference>
<dbReference type="PROSITE" id="PS50928">
    <property type="entry name" value="ABC_TM1"/>
    <property type="match status" value="1"/>
</dbReference>
<keyword evidence="3" id="KW-1003">Cell membrane</keyword>
<evidence type="ECO:0000313" key="11">
    <source>
        <dbReference type="Proteomes" id="UP001499967"/>
    </source>
</evidence>
<dbReference type="EMBL" id="BAAAHP010000207">
    <property type="protein sequence ID" value="GAA0899162.1"/>
    <property type="molecule type" value="Genomic_DNA"/>
</dbReference>
<name>A0ABP3YQ62_9PSEU</name>
<feature type="compositionally biased region" description="Basic and acidic residues" evidence="8">
    <location>
        <begin position="321"/>
        <end position="337"/>
    </location>
</feature>
<feature type="transmembrane region" description="Helical" evidence="7">
    <location>
        <begin position="141"/>
        <end position="167"/>
    </location>
</feature>
<dbReference type="InterPro" id="IPR000515">
    <property type="entry name" value="MetI-like"/>
</dbReference>
<dbReference type="Proteomes" id="UP001499967">
    <property type="component" value="Unassembled WGS sequence"/>
</dbReference>
<feature type="domain" description="ABC transmembrane type-1" evidence="9">
    <location>
        <begin position="93"/>
        <end position="282"/>
    </location>
</feature>
<evidence type="ECO:0000256" key="2">
    <source>
        <dbReference type="ARBA" id="ARBA00022448"/>
    </source>
</evidence>
<keyword evidence="5 7" id="KW-1133">Transmembrane helix</keyword>
<dbReference type="InterPro" id="IPR050366">
    <property type="entry name" value="BP-dependent_transpt_permease"/>
</dbReference>
<dbReference type="RefSeq" id="WP_343945342.1">
    <property type="nucleotide sequence ID" value="NZ_BAAAHP010000207.1"/>
</dbReference>
<evidence type="ECO:0000256" key="8">
    <source>
        <dbReference type="SAM" id="MobiDB-lite"/>
    </source>
</evidence>
<reference evidence="11" key="1">
    <citation type="journal article" date="2019" name="Int. J. Syst. Evol. Microbiol.">
        <title>The Global Catalogue of Microorganisms (GCM) 10K type strain sequencing project: providing services to taxonomists for standard genome sequencing and annotation.</title>
        <authorList>
            <consortium name="The Broad Institute Genomics Platform"/>
            <consortium name="The Broad Institute Genome Sequencing Center for Infectious Disease"/>
            <person name="Wu L."/>
            <person name="Ma J."/>
        </authorList>
    </citation>
    <scope>NUCLEOTIDE SEQUENCE [LARGE SCALE GENOMIC DNA]</scope>
    <source>
        <strain evidence="11">JCM 11117</strain>
    </source>
</reference>
<comment type="caution">
    <text evidence="10">The sequence shown here is derived from an EMBL/GenBank/DDBJ whole genome shotgun (WGS) entry which is preliminary data.</text>
</comment>
<feature type="transmembrane region" description="Helical" evidence="7">
    <location>
        <begin position="97"/>
        <end position="121"/>
    </location>
</feature>
<evidence type="ECO:0000256" key="3">
    <source>
        <dbReference type="ARBA" id="ARBA00022475"/>
    </source>
</evidence>
<dbReference type="Pfam" id="PF00528">
    <property type="entry name" value="BPD_transp_1"/>
    <property type="match status" value="1"/>
</dbReference>
<organism evidence="10 11">
    <name type="scientific">Pseudonocardia zijingensis</name>
    <dbReference type="NCBI Taxonomy" id="153376"/>
    <lineage>
        <taxon>Bacteria</taxon>
        <taxon>Bacillati</taxon>
        <taxon>Actinomycetota</taxon>
        <taxon>Actinomycetes</taxon>
        <taxon>Pseudonocardiales</taxon>
        <taxon>Pseudonocardiaceae</taxon>
        <taxon>Pseudonocardia</taxon>
    </lineage>
</organism>
<feature type="region of interest" description="Disordered" evidence="8">
    <location>
        <begin position="311"/>
        <end position="337"/>
    </location>
</feature>
<evidence type="ECO:0000256" key="7">
    <source>
        <dbReference type="RuleBase" id="RU363032"/>
    </source>
</evidence>
<sequence length="337" mass="36041">MTTTIPQRAADRRTPLRDAAGALRGFVRAQPLGAVALVLIVVFVLAAVLAPWLAPHDPLEQFRRNILEEPSAQFPLGTDDLGRDVLSRTIHGARTSLLIGVATTGISLVLGTAIGVVSGYFGRAVDVVIQRVMDAVQAIPGIVLLLFIAVILGPSVRNTVIALTVVITPSFNRIARGETLRIRQERYVEAARATGASTPRILALHVLPNMFAPVFTLGSLIFAGVIIAESALSFLGIGAPPPTPSWGAMLSEGVRYVERAPWIILVPAALLSLAVFSFNLLGDALRDHLDPRLQRPVARAARRWWGRGRPPAGLAPSLARAVERAADEKDAGDRTQT</sequence>
<feature type="transmembrane region" description="Helical" evidence="7">
    <location>
        <begin position="210"/>
        <end position="239"/>
    </location>
</feature>
<feature type="transmembrane region" description="Helical" evidence="7">
    <location>
        <begin position="259"/>
        <end position="282"/>
    </location>
</feature>
<comment type="similarity">
    <text evidence="7">Belongs to the binding-protein-dependent transport system permease family.</text>
</comment>
<evidence type="ECO:0000256" key="1">
    <source>
        <dbReference type="ARBA" id="ARBA00004651"/>
    </source>
</evidence>
<accession>A0ABP3YQ62</accession>
<feature type="transmembrane region" description="Helical" evidence="7">
    <location>
        <begin position="32"/>
        <end position="54"/>
    </location>
</feature>
<keyword evidence="11" id="KW-1185">Reference proteome</keyword>
<dbReference type="InterPro" id="IPR025966">
    <property type="entry name" value="OppC_N"/>
</dbReference>
<gene>
    <name evidence="10" type="ORF">GCM10009559_63050</name>
</gene>
<dbReference type="PANTHER" id="PTHR43386">
    <property type="entry name" value="OLIGOPEPTIDE TRANSPORT SYSTEM PERMEASE PROTEIN APPC"/>
    <property type="match status" value="1"/>
</dbReference>
<keyword evidence="4 7" id="KW-0812">Transmembrane</keyword>
<dbReference type="CDD" id="cd06261">
    <property type="entry name" value="TM_PBP2"/>
    <property type="match status" value="1"/>
</dbReference>
<dbReference type="SUPFAM" id="SSF161098">
    <property type="entry name" value="MetI-like"/>
    <property type="match status" value="1"/>
</dbReference>
<dbReference type="InterPro" id="IPR035906">
    <property type="entry name" value="MetI-like_sf"/>
</dbReference>
<evidence type="ECO:0000313" key="10">
    <source>
        <dbReference type="EMBL" id="GAA0899162.1"/>
    </source>
</evidence>
<dbReference type="PANTHER" id="PTHR43386:SF25">
    <property type="entry name" value="PEPTIDE ABC TRANSPORTER PERMEASE PROTEIN"/>
    <property type="match status" value="1"/>
</dbReference>
<proteinExistence type="inferred from homology"/>
<evidence type="ECO:0000256" key="4">
    <source>
        <dbReference type="ARBA" id="ARBA00022692"/>
    </source>
</evidence>
<dbReference type="Pfam" id="PF12911">
    <property type="entry name" value="OppC_N"/>
    <property type="match status" value="1"/>
</dbReference>
<evidence type="ECO:0000259" key="9">
    <source>
        <dbReference type="PROSITE" id="PS50928"/>
    </source>
</evidence>
<keyword evidence="6 7" id="KW-0472">Membrane</keyword>
<evidence type="ECO:0000256" key="5">
    <source>
        <dbReference type="ARBA" id="ARBA00022989"/>
    </source>
</evidence>